<accession>A0A127I0Z8</accession>
<dbReference type="Gene3D" id="1.10.10.10">
    <property type="entry name" value="Winged helix-like DNA-binding domain superfamily/Winged helix DNA-binding domain"/>
    <property type="match status" value="1"/>
</dbReference>
<dbReference type="SUPFAM" id="SSF46785">
    <property type="entry name" value="Winged helix' DNA-binding domain"/>
    <property type="match status" value="1"/>
</dbReference>
<dbReference type="GO" id="GO:0003700">
    <property type="term" value="F:DNA-binding transcription factor activity"/>
    <property type="evidence" value="ECO:0007669"/>
    <property type="project" value="InterPro"/>
</dbReference>
<dbReference type="RefSeq" id="WP_061436570.1">
    <property type="nucleotide sequence ID" value="NZ_CP014546.1"/>
</dbReference>
<evidence type="ECO:0000259" key="1">
    <source>
        <dbReference type="PROSITE" id="PS50995"/>
    </source>
</evidence>
<evidence type="ECO:0000313" key="3">
    <source>
        <dbReference type="Proteomes" id="UP000070516"/>
    </source>
</evidence>
<organism evidence="2 3">
    <name type="scientific">Pseudomonas azotoformans</name>
    <dbReference type="NCBI Taxonomy" id="47878"/>
    <lineage>
        <taxon>Bacteria</taxon>
        <taxon>Pseudomonadati</taxon>
        <taxon>Pseudomonadota</taxon>
        <taxon>Gammaproteobacteria</taxon>
        <taxon>Pseudomonadales</taxon>
        <taxon>Pseudomonadaceae</taxon>
        <taxon>Pseudomonas</taxon>
    </lineage>
</organism>
<evidence type="ECO:0000313" key="2">
    <source>
        <dbReference type="EMBL" id="AMN80552.1"/>
    </source>
</evidence>
<feature type="domain" description="HTH marR-type" evidence="1">
    <location>
        <begin position="24"/>
        <end position="156"/>
    </location>
</feature>
<dbReference type="InterPro" id="IPR039422">
    <property type="entry name" value="MarR/SlyA-like"/>
</dbReference>
<dbReference type="EMBL" id="CP014546">
    <property type="protein sequence ID" value="AMN80552.1"/>
    <property type="molecule type" value="Genomic_DNA"/>
</dbReference>
<dbReference type="PANTHER" id="PTHR33164">
    <property type="entry name" value="TRANSCRIPTIONAL REGULATOR, MARR FAMILY"/>
    <property type="match status" value="1"/>
</dbReference>
<name>A0A127I0Z8_PSEAZ</name>
<dbReference type="Proteomes" id="UP000070516">
    <property type="component" value="Chromosome"/>
</dbReference>
<gene>
    <name evidence="2" type="ORF">AYR47_20535</name>
</gene>
<sequence length="161" mass="17915">MSKRSDAKVTPISEEVPASEIILEELVGYALRRAQIQVFQHLVEQLNQFDLRPAQFSALAIIEQNPGTTQIELARSLAIDPPQVVPLVNKLEALALAVRIRSKKDKRSYGLYLSNEGEALLKQLKGVAEKSDMDATANLTSEERTQLLHLLQKIFKPIADA</sequence>
<dbReference type="InterPro" id="IPR036390">
    <property type="entry name" value="WH_DNA-bd_sf"/>
</dbReference>
<proteinExistence type="predicted"/>
<protein>
    <submittedName>
        <fullName evidence="2">MarR family transcriptional regulator</fullName>
    </submittedName>
</protein>
<reference evidence="2 3" key="1">
    <citation type="submission" date="2016-02" db="EMBL/GenBank/DDBJ databases">
        <title>Complete genome sequence of Pseudomonas azotoformans S4.</title>
        <authorList>
            <person name="Fang Y."/>
            <person name="Wu L."/>
            <person name="Feng G."/>
        </authorList>
    </citation>
    <scope>NUCLEOTIDE SEQUENCE [LARGE SCALE GENOMIC DNA]</scope>
    <source>
        <strain evidence="2 3">S4</strain>
    </source>
</reference>
<dbReference type="SMART" id="SM00347">
    <property type="entry name" value="HTH_MARR"/>
    <property type="match status" value="1"/>
</dbReference>
<dbReference type="KEGG" id="pazo:AYR47_20535"/>
<dbReference type="InterPro" id="IPR000835">
    <property type="entry name" value="HTH_MarR-typ"/>
</dbReference>
<dbReference type="AlphaFoldDB" id="A0A127I0Z8"/>
<dbReference type="GO" id="GO:0006950">
    <property type="term" value="P:response to stress"/>
    <property type="evidence" value="ECO:0007669"/>
    <property type="project" value="TreeGrafter"/>
</dbReference>
<dbReference type="InterPro" id="IPR036388">
    <property type="entry name" value="WH-like_DNA-bd_sf"/>
</dbReference>
<dbReference type="Pfam" id="PF12802">
    <property type="entry name" value="MarR_2"/>
    <property type="match status" value="1"/>
</dbReference>
<dbReference type="PROSITE" id="PS50995">
    <property type="entry name" value="HTH_MARR_2"/>
    <property type="match status" value="1"/>
</dbReference>
<dbReference type="PANTHER" id="PTHR33164:SF89">
    <property type="entry name" value="MARR FAMILY REGULATORY PROTEIN"/>
    <property type="match status" value="1"/>
</dbReference>
<dbReference type="PRINTS" id="PR00598">
    <property type="entry name" value="HTHMARR"/>
</dbReference>